<dbReference type="eggNOG" id="KOG1515">
    <property type="taxonomic scope" value="Eukaryota"/>
</dbReference>
<gene>
    <name evidence="4" type="primary">20347708</name>
    <name evidence="3" type="ORF">GGTG_07250</name>
</gene>
<feature type="domain" description="Alpha/beta hydrolase fold-3" evidence="2">
    <location>
        <begin position="92"/>
        <end position="320"/>
    </location>
</feature>
<dbReference type="EnsemblFungi" id="EJT77338">
    <property type="protein sequence ID" value="EJT77338"/>
    <property type="gene ID" value="GGTG_07250"/>
</dbReference>
<accession>J3P153</accession>
<dbReference type="PANTHER" id="PTHR48081">
    <property type="entry name" value="AB HYDROLASE SUPERFAMILY PROTEIN C4A8.06C"/>
    <property type="match status" value="1"/>
</dbReference>
<dbReference type="Gene3D" id="3.40.50.1820">
    <property type="entry name" value="alpha/beta hydrolase"/>
    <property type="match status" value="1"/>
</dbReference>
<organism evidence="3">
    <name type="scientific">Gaeumannomyces tritici (strain R3-111a-1)</name>
    <name type="common">Wheat and barley take-all root rot fungus</name>
    <name type="synonym">Gaeumannomyces graminis var. tritici</name>
    <dbReference type="NCBI Taxonomy" id="644352"/>
    <lineage>
        <taxon>Eukaryota</taxon>
        <taxon>Fungi</taxon>
        <taxon>Dikarya</taxon>
        <taxon>Ascomycota</taxon>
        <taxon>Pezizomycotina</taxon>
        <taxon>Sordariomycetes</taxon>
        <taxon>Sordariomycetidae</taxon>
        <taxon>Magnaporthales</taxon>
        <taxon>Magnaporthaceae</taxon>
        <taxon>Gaeumannomyces</taxon>
    </lineage>
</organism>
<dbReference type="InterPro" id="IPR029058">
    <property type="entry name" value="AB_hydrolase_fold"/>
</dbReference>
<dbReference type="InterPro" id="IPR013094">
    <property type="entry name" value="AB_hydrolase_3"/>
</dbReference>
<dbReference type="SUPFAM" id="SSF53474">
    <property type="entry name" value="alpha/beta-Hydrolases"/>
    <property type="match status" value="1"/>
</dbReference>
<reference evidence="5" key="1">
    <citation type="submission" date="2010-07" db="EMBL/GenBank/DDBJ databases">
        <title>The genome sequence of Gaeumannomyces graminis var. tritici strain R3-111a-1.</title>
        <authorList>
            <consortium name="The Broad Institute Genome Sequencing Platform"/>
            <person name="Ma L.-J."/>
            <person name="Dead R."/>
            <person name="Young S."/>
            <person name="Zeng Q."/>
            <person name="Koehrsen M."/>
            <person name="Alvarado L."/>
            <person name="Berlin A."/>
            <person name="Chapman S.B."/>
            <person name="Chen Z."/>
            <person name="Freedman E."/>
            <person name="Gellesch M."/>
            <person name="Goldberg J."/>
            <person name="Griggs A."/>
            <person name="Gujja S."/>
            <person name="Heilman E.R."/>
            <person name="Heiman D."/>
            <person name="Hepburn T."/>
            <person name="Howarth C."/>
            <person name="Jen D."/>
            <person name="Larson L."/>
            <person name="Mehta T."/>
            <person name="Neiman D."/>
            <person name="Pearson M."/>
            <person name="Roberts A."/>
            <person name="Saif S."/>
            <person name="Shea T."/>
            <person name="Shenoy N."/>
            <person name="Sisk P."/>
            <person name="Stolte C."/>
            <person name="Sykes S."/>
            <person name="Walk T."/>
            <person name="White J."/>
            <person name="Yandava C."/>
            <person name="Haas B."/>
            <person name="Nusbaum C."/>
            <person name="Birren B."/>
        </authorList>
    </citation>
    <scope>NUCLEOTIDE SEQUENCE [LARGE SCALE GENOMIC DNA]</scope>
    <source>
        <strain evidence="5">R3-111a-1</strain>
    </source>
</reference>
<dbReference type="STRING" id="644352.J3P153"/>
<dbReference type="AlphaFoldDB" id="J3P153"/>
<dbReference type="PANTHER" id="PTHR48081:SF8">
    <property type="entry name" value="ALPHA_BETA HYDROLASE FOLD-3 DOMAIN-CONTAINING PROTEIN-RELATED"/>
    <property type="match status" value="1"/>
</dbReference>
<keyword evidence="5" id="KW-1185">Reference proteome</keyword>
<dbReference type="Proteomes" id="UP000006039">
    <property type="component" value="Unassembled WGS sequence"/>
</dbReference>
<reference evidence="4" key="5">
    <citation type="submission" date="2018-04" db="UniProtKB">
        <authorList>
            <consortium name="EnsemblFungi"/>
        </authorList>
    </citation>
    <scope>IDENTIFICATION</scope>
    <source>
        <strain evidence="4">R3-111a-1</strain>
    </source>
</reference>
<dbReference type="HOGENOM" id="CLU_012494_6_3_1"/>
<evidence type="ECO:0000313" key="4">
    <source>
        <dbReference type="EnsemblFungi" id="EJT77338"/>
    </source>
</evidence>
<reference evidence="4" key="4">
    <citation type="journal article" date="2015" name="G3 (Bethesda)">
        <title>Genome sequences of three phytopathogenic species of the Magnaporthaceae family of fungi.</title>
        <authorList>
            <person name="Okagaki L.H."/>
            <person name="Nunes C.C."/>
            <person name="Sailsbery J."/>
            <person name="Clay B."/>
            <person name="Brown D."/>
            <person name="John T."/>
            <person name="Oh Y."/>
            <person name="Young N."/>
            <person name="Fitzgerald M."/>
            <person name="Haas B.J."/>
            <person name="Zeng Q."/>
            <person name="Young S."/>
            <person name="Adiconis X."/>
            <person name="Fan L."/>
            <person name="Levin J.Z."/>
            <person name="Mitchell T.K."/>
            <person name="Okubara P.A."/>
            <person name="Farman M.L."/>
            <person name="Kohn L.M."/>
            <person name="Birren B."/>
            <person name="Ma L.-J."/>
            <person name="Dean R.A."/>
        </authorList>
    </citation>
    <scope>NUCLEOTIDE SEQUENCE</scope>
    <source>
        <strain evidence="4">R3-111a-1</strain>
    </source>
</reference>
<protein>
    <recommendedName>
        <fullName evidence="2">Alpha/beta hydrolase fold-3 domain-containing protein</fullName>
    </recommendedName>
</protein>
<dbReference type="InterPro" id="IPR050300">
    <property type="entry name" value="GDXG_lipolytic_enzyme"/>
</dbReference>
<dbReference type="Pfam" id="PF07859">
    <property type="entry name" value="Abhydrolase_3"/>
    <property type="match status" value="1"/>
</dbReference>
<dbReference type="GO" id="GO:0016787">
    <property type="term" value="F:hydrolase activity"/>
    <property type="evidence" value="ECO:0007669"/>
    <property type="project" value="UniProtKB-KW"/>
</dbReference>
<dbReference type="VEuPathDB" id="FungiDB:GGTG_07250"/>
<dbReference type="RefSeq" id="XP_009223338.1">
    <property type="nucleotide sequence ID" value="XM_009225074.1"/>
</dbReference>
<dbReference type="EMBL" id="GL385397">
    <property type="protein sequence ID" value="EJT77338.1"/>
    <property type="molecule type" value="Genomic_DNA"/>
</dbReference>
<evidence type="ECO:0000313" key="5">
    <source>
        <dbReference type="Proteomes" id="UP000006039"/>
    </source>
</evidence>
<dbReference type="OrthoDB" id="408631at2759"/>
<reference evidence="3" key="2">
    <citation type="submission" date="2010-07" db="EMBL/GenBank/DDBJ databases">
        <authorList>
            <consortium name="The Broad Institute Genome Sequencing Platform"/>
            <consortium name="Broad Institute Genome Sequencing Center for Infectious Disease"/>
            <person name="Ma L.-J."/>
            <person name="Dead R."/>
            <person name="Young S."/>
            <person name="Zeng Q."/>
            <person name="Koehrsen M."/>
            <person name="Alvarado L."/>
            <person name="Berlin A."/>
            <person name="Chapman S.B."/>
            <person name="Chen Z."/>
            <person name="Freedman E."/>
            <person name="Gellesch M."/>
            <person name="Goldberg J."/>
            <person name="Griggs A."/>
            <person name="Gujja S."/>
            <person name="Heilman E.R."/>
            <person name="Heiman D."/>
            <person name="Hepburn T."/>
            <person name="Howarth C."/>
            <person name="Jen D."/>
            <person name="Larson L."/>
            <person name="Mehta T."/>
            <person name="Neiman D."/>
            <person name="Pearson M."/>
            <person name="Roberts A."/>
            <person name="Saif S."/>
            <person name="Shea T."/>
            <person name="Shenoy N."/>
            <person name="Sisk P."/>
            <person name="Stolte C."/>
            <person name="Sykes S."/>
            <person name="Walk T."/>
            <person name="White J."/>
            <person name="Yandava C."/>
            <person name="Haas B."/>
            <person name="Nusbaum C."/>
            <person name="Birren B."/>
        </authorList>
    </citation>
    <scope>NUCLEOTIDE SEQUENCE</scope>
    <source>
        <strain evidence="3">R3-111a-1</strain>
    </source>
</reference>
<dbReference type="GeneID" id="20347708"/>
<name>J3P153_GAET3</name>
<keyword evidence="1" id="KW-0378">Hydrolase</keyword>
<evidence type="ECO:0000313" key="3">
    <source>
        <dbReference type="EMBL" id="EJT77338.1"/>
    </source>
</evidence>
<reference evidence="3" key="3">
    <citation type="submission" date="2010-09" db="EMBL/GenBank/DDBJ databases">
        <title>Annotation of Gaeumannomyces graminis var. tritici R3-111a-1.</title>
        <authorList>
            <consortium name="The Broad Institute Genome Sequencing Platform"/>
            <person name="Ma L.-J."/>
            <person name="Dead R."/>
            <person name="Young S.K."/>
            <person name="Zeng Q."/>
            <person name="Gargeya S."/>
            <person name="Fitzgerald M."/>
            <person name="Haas B."/>
            <person name="Abouelleil A."/>
            <person name="Alvarado L."/>
            <person name="Arachchi H.M."/>
            <person name="Berlin A."/>
            <person name="Brown A."/>
            <person name="Chapman S.B."/>
            <person name="Chen Z."/>
            <person name="Dunbar C."/>
            <person name="Freedman E."/>
            <person name="Gearin G."/>
            <person name="Gellesch M."/>
            <person name="Goldberg J."/>
            <person name="Griggs A."/>
            <person name="Gujja S."/>
            <person name="Heiman D."/>
            <person name="Howarth C."/>
            <person name="Larson L."/>
            <person name="Lui A."/>
            <person name="MacDonald P.J.P."/>
            <person name="Mehta T."/>
            <person name="Montmayeur A."/>
            <person name="Murphy C."/>
            <person name="Neiman D."/>
            <person name="Pearson M."/>
            <person name="Priest M."/>
            <person name="Roberts A."/>
            <person name="Saif S."/>
            <person name="Shea T."/>
            <person name="Shenoy N."/>
            <person name="Sisk P."/>
            <person name="Stolte C."/>
            <person name="Sykes S."/>
            <person name="Yandava C."/>
            <person name="Wortman J."/>
            <person name="Nusbaum C."/>
            <person name="Birren B."/>
        </authorList>
    </citation>
    <scope>NUCLEOTIDE SEQUENCE</scope>
    <source>
        <strain evidence="3">R3-111a-1</strain>
    </source>
</reference>
<evidence type="ECO:0000259" key="2">
    <source>
        <dbReference type="Pfam" id="PF07859"/>
    </source>
</evidence>
<evidence type="ECO:0000256" key="1">
    <source>
        <dbReference type="ARBA" id="ARBA00022801"/>
    </source>
</evidence>
<sequence>MCDFSQYGTPSAEWLALEPTLPPFPAEMALADQQKLSHTQRETLAAEGFALLADKLVTADYAIPTRDGSTVPARTYQLKETKGQKGLLPVYLHLHGGGFYFGTLNSEDGICARIAADTGAVVLNVNYRHTDTHAYPTAWHDVQDAFAWLHADVEGRLGGDPARVVVGGISAGAHLTASLTVAQHLATPGCEALAALPRPAGVVLMIPTTVMWQCYAGHAARLADPGVTGSYAQCKDAPLLPVSRIHLYLDLLKVQDHDPDNLILNPGNIPPEKAKGLPPATFGVAGLDPLRDEGLLYAKLLAEAGVPTNVNVFKGLPHGYRRFNVKLPHGSKVWDEVMHGGIKWALSNPQPAPFEIKEH</sequence>
<proteinExistence type="predicted"/>